<accession>S8EJT5</accession>
<evidence type="ECO:0000313" key="3">
    <source>
        <dbReference type="EMBL" id="EPT04508.1"/>
    </source>
</evidence>
<sequence length="340" mass="36151">MRPAPAALSLLGALASVATAQVYTLADAYIGGAFFETWEWQTIADPTHGDVNYVDLGTAISQNLTYATFDTFVMRADSTNVVNGTTGRSSNRILSNRAYTESVAILDLQHMPQGCATWPAFWSLSQTGPWPDGGEIDIIEGVNLQTGNLMSLHTSANCTMPSTARTMSGSATSTICDAAYNSNQGCGVAGVPLSYGADLNAAGGGWFAMQRGAATGIRAWFWSREAAGSVPLAVRYPLLAAVTGVAPDDSWGEPYAAFPMGAACNYTEHFNAHQFVFDLTFCGDWAGSAYPSSGCPGTCTDLVNNNPQAFEEAYWEVNGLYIYTPTEDSTWGSYPPYPSS</sequence>
<dbReference type="eggNOG" id="ENOG502QUM3">
    <property type="taxonomic scope" value="Eukaryota"/>
</dbReference>
<dbReference type="PANTHER" id="PTHR10963:SF24">
    <property type="entry name" value="GLYCOSIDASE C21B10.07-RELATED"/>
    <property type="match status" value="1"/>
</dbReference>
<dbReference type="Gene3D" id="2.60.120.200">
    <property type="match status" value="1"/>
</dbReference>
<dbReference type="EMBL" id="KE504126">
    <property type="protein sequence ID" value="EPT04508.1"/>
    <property type="molecule type" value="Genomic_DNA"/>
</dbReference>
<feature type="domain" description="GH16" evidence="2">
    <location>
        <begin position="36"/>
        <end position="294"/>
    </location>
</feature>
<evidence type="ECO:0000256" key="1">
    <source>
        <dbReference type="SAM" id="SignalP"/>
    </source>
</evidence>
<feature type="chain" id="PRO_5004563114" description="GH16 domain-containing protein" evidence="1">
    <location>
        <begin position="21"/>
        <end position="340"/>
    </location>
</feature>
<feature type="signal peptide" evidence="1">
    <location>
        <begin position="1"/>
        <end position="20"/>
    </location>
</feature>
<dbReference type="PROSITE" id="PS51762">
    <property type="entry name" value="GH16_2"/>
    <property type="match status" value="1"/>
</dbReference>
<proteinExistence type="predicted"/>
<dbReference type="OrthoDB" id="192832at2759"/>
<organism evidence="3 4">
    <name type="scientific">Fomitopsis schrenkii</name>
    <name type="common">Brown rot fungus</name>
    <dbReference type="NCBI Taxonomy" id="2126942"/>
    <lineage>
        <taxon>Eukaryota</taxon>
        <taxon>Fungi</taxon>
        <taxon>Dikarya</taxon>
        <taxon>Basidiomycota</taxon>
        <taxon>Agaricomycotina</taxon>
        <taxon>Agaricomycetes</taxon>
        <taxon>Polyporales</taxon>
        <taxon>Fomitopsis</taxon>
    </lineage>
</organism>
<protein>
    <recommendedName>
        <fullName evidence="2">GH16 domain-containing protein</fullName>
    </recommendedName>
</protein>
<reference evidence="3 4" key="1">
    <citation type="journal article" date="2012" name="Science">
        <title>The Paleozoic origin of enzymatic lignin decomposition reconstructed from 31 fungal genomes.</title>
        <authorList>
            <person name="Floudas D."/>
            <person name="Binder M."/>
            <person name="Riley R."/>
            <person name="Barry K."/>
            <person name="Blanchette R.A."/>
            <person name="Henrissat B."/>
            <person name="Martinez A.T."/>
            <person name="Otillar R."/>
            <person name="Spatafora J.W."/>
            <person name="Yadav J.S."/>
            <person name="Aerts A."/>
            <person name="Benoit I."/>
            <person name="Boyd A."/>
            <person name="Carlson A."/>
            <person name="Copeland A."/>
            <person name="Coutinho P.M."/>
            <person name="de Vries R.P."/>
            <person name="Ferreira P."/>
            <person name="Findley K."/>
            <person name="Foster B."/>
            <person name="Gaskell J."/>
            <person name="Glotzer D."/>
            <person name="Gorecki P."/>
            <person name="Heitman J."/>
            <person name="Hesse C."/>
            <person name="Hori C."/>
            <person name="Igarashi K."/>
            <person name="Jurgens J.A."/>
            <person name="Kallen N."/>
            <person name="Kersten P."/>
            <person name="Kohler A."/>
            <person name="Kuees U."/>
            <person name="Kumar T.K.A."/>
            <person name="Kuo A."/>
            <person name="LaButti K."/>
            <person name="Larrondo L.F."/>
            <person name="Lindquist E."/>
            <person name="Ling A."/>
            <person name="Lombard V."/>
            <person name="Lucas S."/>
            <person name="Lundell T."/>
            <person name="Martin R."/>
            <person name="McLaughlin D.J."/>
            <person name="Morgenstern I."/>
            <person name="Morin E."/>
            <person name="Murat C."/>
            <person name="Nagy L.G."/>
            <person name="Nolan M."/>
            <person name="Ohm R.A."/>
            <person name="Patyshakuliyeva A."/>
            <person name="Rokas A."/>
            <person name="Ruiz-Duenas F.J."/>
            <person name="Sabat G."/>
            <person name="Salamov A."/>
            <person name="Samejima M."/>
            <person name="Schmutz J."/>
            <person name="Slot J.C."/>
            <person name="St John F."/>
            <person name="Stenlid J."/>
            <person name="Sun H."/>
            <person name="Sun S."/>
            <person name="Syed K."/>
            <person name="Tsang A."/>
            <person name="Wiebenga A."/>
            <person name="Young D."/>
            <person name="Pisabarro A."/>
            <person name="Eastwood D.C."/>
            <person name="Martin F."/>
            <person name="Cullen D."/>
            <person name="Grigoriev I.V."/>
            <person name="Hibbett D.S."/>
        </authorList>
    </citation>
    <scope>NUCLEOTIDE SEQUENCE</scope>
    <source>
        <strain evidence="4">FP-58527</strain>
    </source>
</reference>
<keyword evidence="4" id="KW-1185">Reference proteome</keyword>
<dbReference type="InParanoid" id="S8EJT5"/>
<evidence type="ECO:0000313" key="4">
    <source>
        <dbReference type="Proteomes" id="UP000015241"/>
    </source>
</evidence>
<dbReference type="Proteomes" id="UP000015241">
    <property type="component" value="Unassembled WGS sequence"/>
</dbReference>
<dbReference type="AlphaFoldDB" id="S8EJT5"/>
<dbReference type="InterPro" id="IPR000757">
    <property type="entry name" value="Beta-glucanase-like"/>
</dbReference>
<dbReference type="GO" id="GO:0009251">
    <property type="term" value="P:glucan catabolic process"/>
    <property type="evidence" value="ECO:0007669"/>
    <property type="project" value="TreeGrafter"/>
</dbReference>
<dbReference type="HOGENOM" id="CLU_016972_0_1_1"/>
<dbReference type="CDD" id="cd02181">
    <property type="entry name" value="GH16_fungal_Lam16A_glucanase"/>
    <property type="match status" value="1"/>
</dbReference>
<name>S8EJT5_FOMSC</name>
<dbReference type="InterPro" id="IPR050546">
    <property type="entry name" value="Glycosyl_Hydrlase_16"/>
</dbReference>
<dbReference type="InterPro" id="IPR013320">
    <property type="entry name" value="ConA-like_dom_sf"/>
</dbReference>
<dbReference type="STRING" id="743788.S8EJT5"/>
<dbReference type="Pfam" id="PF26113">
    <property type="entry name" value="GH16_XgeA"/>
    <property type="match status" value="1"/>
</dbReference>
<dbReference type="GO" id="GO:0004553">
    <property type="term" value="F:hydrolase activity, hydrolyzing O-glycosyl compounds"/>
    <property type="evidence" value="ECO:0007669"/>
    <property type="project" value="InterPro"/>
</dbReference>
<gene>
    <name evidence="3" type="ORF">FOMPIDRAFT_131833</name>
</gene>
<keyword evidence="1" id="KW-0732">Signal</keyword>
<dbReference type="SUPFAM" id="SSF49899">
    <property type="entry name" value="Concanavalin A-like lectins/glucanases"/>
    <property type="match status" value="1"/>
</dbReference>
<dbReference type="PANTHER" id="PTHR10963">
    <property type="entry name" value="GLYCOSYL HYDROLASE-RELATED"/>
    <property type="match status" value="1"/>
</dbReference>
<evidence type="ECO:0000259" key="2">
    <source>
        <dbReference type="PROSITE" id="PS51762"/>
    </source>
</evidence>